<protein>
    <submittedName>
        <fullName evidence="1">Uncharacterized protein</fullName>
    </submittedName>
</protein>
<organism evidence="1 2">
    <name type="scientific">Sphingobium fuliginis (strain ATCC 27551)</name>
    <dbReference type="NCBI Taxonomy" id="336203"/>
    <lineage>
        <taxon>Bacteria</taxon>
        <taxon>Pseudomonadati</taxon>
        <taxon>Pseudomonadota</taxon>
        <taxon>Alphaproteobacteria</taxon>
        <taxon>Sphingomonadales</taxon>
        <taxon>Sphingomonadaceae</taxon>
        <taxon>Sphingobium</taxon>
    </lineage>
</organism>
<proteinExistence type="predicted"/>
<name>A0ABQ1EVU2_SPHSA</name>
<comment type="caution">
    <text evidence="1">The sequence shown here is derived from an EMBL/GenBank/DDBJ whole genome shotgun (WGS) entry which is preliminary data.</text>
</comment>
<accession>A0ABQ1EVU2</accession>
<evidence type="ECO:0000313" key="1">
    <source>
        <dbReference type="EMBL" id="GFZ89584.1"/>
    </source>
</evidence>
<gene>
    <name evidence="1" type="ORF">GCM10019071_19430</name>
</gene>
<dbReference type="EMBL" id="BMDU01000003">
    <property type="protein sequence ID" value="GFZ89584.1"/>
    <property type="molecule type" value="Genomic_DNA"/>
</dbReference>
<keyword evidence="2" id="KW-1185">Reference proteome</keyword>
<sequence length="176" mass="19758">MAQSGLTLDNILSGHRGTLKTAATHAQNKELSLEARVFEALAAAKIWTSRVAMHLNDDARRRYFKQLDRLHDTDEWAGEEFPVALDSYKGFIRFMLLTKSDSKPGLALSAKGNLVAVWQSGEDRLTIEFHPEGSADWLVSRKLEGLWERAAGNSTIARIPEVIAPYNPKVWLEQKL</sequence>
<reference evidence="2" key="1">
    <citation type="journal article" date="2019" name="Int. J. Syst. Evol. Microbiol.">
        <title>The Global Catalogue of Microorganisms (GCM) 10K type strain sequencing project: providing services to taxonomists for standard genome sequencing and annotation.</title>
        <authorList>
            <consortium name="The Broad Institute Genomics Platform"/>
            <consortium name="The Broad Institute Genome Sequencing Center for Infectious Disease"/>
            <person name="Wu L."/>
            <person name="Ma J."/>
        </authorList>
    </citation>
    <scope>NUCLEOTIDE SEQUENCE [LARGE SCALE GENOMIC DNA]</scope>
    <source>
        <strain evidence="2">CCM 7327</strain>
    </source>
</reference>
<dbReference type="Proteomes" id="UP000628109">
    <property type="component" value="Unassembled WGS sequence"/>
</dbReference>
<evidence type="ECO:0000313" key="2">
    <source>
        <dbReference type="Proteomes" id="UP000628109"/>
    </source>
</evidence>